<dbReference type="Pfam" id="PF01541">
    <property type="entry name" value="GIY-YIG"/>
    <property type="match status" value="1"/>
</dbReference>
<dbReference type="InterPro" id="IPR000305">
    <property type="entry name" value="GIY-YIG_endonuc"/>
</dbReference>
<evidence type="ECO:0000259" key="2">
    <source>
        <dbReference type="PROSITE" id="PS50164"/>
    </source>
</evidence>
<dbReference type="PANTHER" id="PTHR34477">
    <property type="entry name" value="UPF0213 PROTEIN YHBQ"/>
    <property type="match status" value="1"/>
</dbReference>
<sequence>MKSSYIYIMTNTYRTTFYVGVTSDLIKRVTEHQNGISSEFTKKYNLKDVIYFEEFSAIHQAIAREKQIKNWKKEWKLNLIKKKNPGLKTLII</sequence>
<keyword evidence="4" id="KW-1185">Reference proteome</keyword>
<dbReference type="SMART" id="SM00465">
    <property type="entry name" value="GIYc"/>
    <property type="match status" value="1"/>
</dbReference>
<proteinExistence type="inferred from homology"/>
<organism evidence="3 4">
    <name type="scientific">Psychroserpens algicola</name>
    <dbReference type="NCBI Taxonomy" id="1719034"/>
    <lineage>
        <taxon>Bacteria</taxon>
        <taxon>Pseudomonadati</taxon>
        <taxon>Bacteroidota</taxon>
        <taxon>Flavobacteriia</taxon>
        <taxon>Flavobacteriales</taxon>
        <taxon>Flavobacteriaceae</taxon>
        <taxon>Psychroserpens</taxon>
    </lineage>
</organism>
<reference evidence="3" key="1">
    <citation type="submission" date="2022-04" db="EMBL/GenBank/DDBJ databases">
        <authorList>
            <person name="Ren T."/>
        </authorList>
    </citation>
    <scope>NUCLEOTIDE SEQUENCE</scope>
    <source>
        <strain evidence="3">F63249</strain>
    </source>
</reference>
<dbReference type="PANTHER" id="PTHR34477:SF5">
    <property type="entry name" value="BSL5627 PROTEIN"/>
    <property type="match status" value="1"/>
</dbReference>
<dbReference type="RefSeq" id="WP_248412361.1">
    <property type="nucleotide sequence ID" value="NZ_JALPQF010000004.1"/>
</dbReference>
<evidence type="ECO:0000256" key="1">
    <source>
        <dbReference type="ARBA" id="ARBA00007435"/>
    </source>
</evidence>
<feature type="domain" description="GIY-YIG" evidence="2">
    <location>
        <begin position="2"/>
        <end position="79"/>
    </location>
</feature>
<comment type="caution">
    <text evidence="3">The sequence shown here is derived from an EMBL/GenBank/DDBJ whole genome shotgun (WGS) entry which is preliminary data.</text>
</comment>
<dbReference type="InterPro" id="IPR035901">
    <property type="entry name" value="GIY-YIG_endonuc_sf"/>
</dbReference>
<dbReference type="CDD" id="cd10448">
    <property type="entry name" value="GIY-YIG_unchar_3"/>
    <property type="match status" value="1"/>
</dbReference>
<gene>
    <name evidence="3" type="ORF">MUY34_06070</name>
</gene>
<dbReference type="EMBL" id="JALPQF010000004">
    <property type="protein sequence ID" value="MCK8480180.1"/>
    <property type="molecule type" value="Genomic_DNA"/>
</dbReference>
<dbReference type="Gene3D" id="3.40.1440.10">
    <property type="entry name" value="GIY-YIG endonuclease"/>
    <property type="match status" value="1"/>
</dbReference>
<accession>A0ABT0H740</accession>
<dbReference type="InterPro" id="IPR050190">
    <property type="entry name" value="UPF0213_domain"/>
</dbReference>
<dbReference type="SUPFAM" id="SSF82771">
    <property type="entry name" value="GIY-YIG endonuclease"/>
    <property type="match status" value="1"/>
</dbReference>
<dbReference type="Proteomes" id="UP001203687">
    <property type="component" value="Unassembled WGS sequence"/>
</dbReference>
<evidence type="ECO:0000313" key="4">
    <source>
        <dbReference type="Proteomes" id="UP001203687"/>
    </source>
</evidence>
<dbReference type="PROSITE" id="PS50164">
    <property type="entry name" value="GIY_YIG"/>
    <property type="match status" value="1"/>
</dbReference>
<protein>
    <submittedName>
        <fullName evidence="3">GIY-YIG nuclease family protein</fullName>
    </submittedName>
</protein>
<name>A0ABT0H740_9FLAO</name>
<evidence type="ECO:0000313" key="3">
    <source>
        <dbReference type="EMBL" id="MCK8480180.1"/>
    </source>
</evidence>
<comment type="similarity">
    <text evidence="1">Belongs to the UPF0213 family.</text>
</comment>